<keyword evidence="9" id="KW-1003">Cell membrane</keyword>
<dbReference type="EMBL" id="LR593887">
    <property type="protein sequence ID" value="VTS05726.1"/>
    <property type="molecule type" value="Genomic_DNA"/>
</dbReference>
<evidence type="ECO:0000256" key="2">
    <source>
        <dbReference type="ARBA" id="ARBA00008445"/>
    </source>
</evidence>
<evidence type="ECO:0000256" key="8">
    <source>
        <dbReference type="ARBA" id="ARBA00023136"/>
    </source>
</evidence>
<feature type="transmembrane region" description="Helical" evidence="9">
    <location>
        <begin position="58"/>
        <end position="81"/>
    </location>
</feature>
<dbReference type="KEGG" id="tim:GMBLW1_50120"/>
<evidence type="ECO:0000313" key="11">
    <source>
        <dbReference type="Proteomes" id="UP000464378"/>
    </source>
</evidence>
<dbReference type="InParanoid" id="A0A6C2YS47"/>
<comment type="function">
    <text evidence="9">Involved in protein export. Participates in an early event of protein translocation.</text>
</comment>
<dbReference type="InterPro" id="IPR004692">
    <property type="entry name" value="SecG"/>
</dbReference>
<keyword evidence="4 9" id="KW-0812">Transmembrane</keyword>
<dbReference type="GO" id="GO:0015450">
    <property type="term" value="F:protein-transporting ATPase activity"/>
    <property type="evidence" value="ECO:0007669"/>
    <property type="project" value="UniProtKB-UniRule"/>
</dbReference>
<evidence type="ECO:0000256" key="6">
    <source>
        <dbReference type="ARBA" id="ARBA00022989"/>
    </source>
</evidence>
<comment type="subcellular location">
    <subcellularLocation>
        <location evidence="9">Cell membrane</location>
        <topology evidence="9">Multi-pass membrane protein</topology>
    </subcellularLocation>
    <subcellularLocation>
        <location evidence="1">Membrane</location>
        <topology evidence="1">Multi-pass membrane protein</topology>
    </subcellularLocation>
</comment>
<keyword evidence="5 9" id="KW-0653">Protein transport</keyword>
<dbReference type="GO" id="GO:0009306">
    <property type="term" value="P:protein secretion"/>
    <property type="evidence" value="ECO:0007669"/>
    <property type="project" value="UniProtKB-UniRule"/>
</dbReference>
<reference evidence="10" key="1">
    <citation type="submission" date="2019-04" db="EMBL/GenBank/DDBJ databases">
        <authorList>
            <consortium name="Science for Life Laboratories"/>
        </authorList>
    </citation>
    <scope>NUCLEOTIDE SEQUENCE</scope>
    <source>
        <strain evidence="10">MBLW1</strain>
    </source>
</reference>
<keyword evidence="3 9" id="KW-0813">Transport</keyword>
<dbReference type="GO" id="GO:0005886">
    <property type="term" value="C:plasma membrane"/>
    <property type="evidence" value="ECO:0007669"/>
    <property type="project" value="UniProtKB-SubCell"/>
</dbReference>
<dbReference type="RefSeq" id="WP_162659298.1">
    <property type="nucleotide sequence ID" value="NZ_LR593887.1"/>
</dbReference>
<protein>
    <recommendedName>
        <fullName evidence="9">Protein-export membrane protein SecG</fullName>
    </recommendedName>
</protein>
<dbReference type="Pfam" id="PF03840">
    <property type="entry name" value="SecG"/>
    <property type="match status" value="1"/>
</dbReference>
<proteinExistence type="inferred from homology"/>
<evidence type="ECO:0000256" key="4">
    <source>
        <dbReference type="ARBA" id="ARBA00022692"/>
    </source>
</evidence>
<comment type="similarity">
    <text evidence="2 9">Belongs to the SecG family.</text>
</comment>
<name>A0A6C2YS47_9BACT</name>
<evidence type="ECO:0000256" key="5">
    <source>
        <dbReference type="ARBA" id="ARBA00022927"/>
    </source>
</evidence>
<gene>
    <name evidence="10" type="ORF">GMBLW1_50120</name>
</gene>
<evidence type="ECO:0000256" key="9">
    <source>
        <dbReference type="RuleBase" id="RU365087"/>
    </source>
</evidence>
<dbReference type="NCBIfam" id="TIGR00810">
    <property type="entry name" value="secG"/>
    <property type="match status" value="1"/>
</dbReference>
<organism evidence="10">
    <name type="scientific">Tuwongella immobilis</name>
    <dbReference type="NCBI Taxonomy" id="692036"/>
    <lineage>
        <taxon>Bacteria</taxon>
        <taxon>Pseudomonadati</taxon>
        <taxon>Planctomycetota</taxon>
        <taxon>Planctomycetia</taxon>
        <taxon>Gemmatales</taxon>
        <taxon>Gemmataceae</taxon>
        <taxon>Tuwongella</taxon>
    </lineage>
</organism>
<evidence type="ECO:0000256" key="3">
    <source>
        <dbReference type="ARBA" id="ARBA00022448"/>
    </source>
</evidence>
<keyword evidence="7 9" id="KW-0811">Translocation</keyword>
<dbReference type="AlphaFoldDB" id="A0A6C2YS47"/>
<keyword evidence="11" id="KW-1185">Reference proteome</keyword>
<keyword evidence="8 9" id="KW-0472">Membrane</keyword>
<evidence type="ECO:0000313" key="10">
    <source>
        <dbReference type="EMBL" id="VIP04181.1"/>
    </source>
</evidence>
<evidence type="ECO:0000256" key="7">
    <source>
        <dbReference type="ARBA" id="ARBA00023010"/>
    </source>
</evidence>
<dbReference type="Proteomes" id="UP000464378">
    <property type="component" value="Chromosome"/>
</dbReference>
<accession>A0A6C2YS47</accession>
<sequence>MALFGVWWVANVLNVLVILLGVMLIGLVLLQEGKGGGLTGALGGMSGSTPLGYRSADALVKVTIGFAGVWVLLIILQVWAIQSDAKSGGADAGPVVSSPLDAQ</sequence>
<evidence type="ECO:0000256" key="1">
    <source>
        <dbReference type="ARBA" id="ARBA00004141"/>
    </source>
</evidence>
<dbReference type="EMBL" id="LR586016">
    <property type="protein sequence ID" value="VIP04181.1"/>
    <property type="molecule type" value="Genomic_DNA"/>
</dbReference>
<keyword evidence="6 9" id="KW-1133">Transmembrane helix</keyword>
<feature type="transmembrane region" description="Helical" evidence="9">
    <location>
        <begin position="6"/>
        <end position="30"/>
    </location>
</feature>
<dbReference type="PRINTS" id="PR01651">
    <property type="entry name" value="SECGEXPORT"/>
</dbReference>